<dbReference type="SUPFAM" id="SSF46689">
    <property type="entry name" value="Homeodomain-like"/>
    <property type="match status" value="1"/>
</dbReference>
<protein>
    <submittedName>
        <fullName evidence="2">Transcriptional regulator PpsR</fullName>
    </submittedName>
</protein>
<dbReference type="RefSeq" id="WP_138288586.1">
    <property type="nucleotide sequence ID" value="NZ_CP058350.1"/>
</dbReference>
<dbReference type="PRINTS" id="PR01590">
    <property type="entry name" value="HTHFIS"/>
</dbReference>
<dbReference type="Gene3D" id="1.10.10.60">
    <property type="entry name" value="Homeodomain-like"/>
    <property type="match status" value="1"/>
</dbReference>
<reference evidence="2 3" key="1">
    <citation type="submission" date="2020-06" db="EMBL/GenBank/DDBJ databases">
        <title>Genome sequence of Rhizobium sp strain ADMK78.</title>
        <authorList>
            <person name="Rahi P."/>
        </authorList>
    </citation>
    <scope>NUCLEOTIDE SEQUENCE [LARGE SCALE GENOMIC DNA]</scope>
    <source>
        <strain evidence="2 3">ADMK78</strain>
    </source>
</reference>
<dbReference type="InterPro" id="IPR000014">
    <property type="entry name" value="PAS"/>
</dbReference>
<dbReference type="InterPro" id="IPR035965">
    <property type="entry name" value="PAS-like_dom_sf"/>
</dbReference>
<proteinExistence type="predicted"/>
<dbReference type="InterPro" id="IPR011785">
    <property type="entry name" value="Tscrpt_reg_PpsR-CrtJ"/>
</dbReference>
<feature type="domain" description="PAS" evidence="1">
    <location>
        <begin position="283"/>
        <end position="351"/>
    </location>
</feature>
<dbReference type="Pfam" id="PF02954">
    <property type="entry name" value="HTH_8"/>
    <property type="match status" value="1"/>
</dbReference>
<accession>A0ABX6QIV9</accession>
<dbReference type="InterPro" id="IPR009057">
    <property type="entry name" value="Homeodomain-like_sf"/>
</dbReference>
<dbReference type="EMBL" id="CP058350">
    <property type="protein sequence ID" value="QLF68501.1"/>
    <property type="molecule type" value="Genomic_DNA"/>
</dbReference>
<gene>
    <name evidence="2" type="primary">ppsR</name>
    <name evidence="2" type="ORF">FE840_002450</name>
</gene>
<name>A0ABX6QIV9_9HYPH</name>
<dbReference type="NCBIfam" id="TIGR02040">
    <property type="entry name" value="PpsR-CrtJ"/>
    <property type="match status" value="1"/>
</dbReference>
<sequence length="480" mass="52739">MKPLNGHSGTERFKLVASLFQTLDLDTIGNLVGLGADIVMLVDDHDVVARIFFADRSLELYGLGSAVGKPLRSLVTMESAQKIDSMLSRDPDHHHPAKGYQVNHRCDGKPDLPVVYTAHSGKDFPYTLVVGRDLRQQMQDQQRLVETQMELEADYRELQEAETRYRTAFKVSAIPHLMLDGEKKIVLDANAAAISLLSNGNSISGKAVRELFHKQDRDRLIDSLGEARHSGSTIQVDDLRGLKGDRLSASLRSYRENGVTNLILSVWPAGDKQNGVAHRVEKPVISSAVSLADLPEAALQTDQDGQVLAANTLFLDLIHAPALSQVVGRNVSSWFAKSAIDMRVLYARVLDERTVRSFSSILTDNLSGERSVSVSARLNPDNGSVQLIIIPQGAGTERIALQPSNVPDQAEGFANLVGKVPLKDLIRESLDVIEKICIEAALDQTNNNRAYAAEILGLSRQSLYIKLRRHGLEDYRPGTS</sequence>
<dbReference type="InterPro" id="IPR013656">
    <property type="entry name" value="PAS_4"/>
</dbReference>
<dbReference type="SUPFAM" id="SSF55785">
    <property type="entry name" value="PYP-like sensor domain (PAS domain)"/>
    <property type="match status" value="1"/>
</dbReference>
<keyword evidence="3" id="KW-1185">Reference proteome</keyword>
<dbReference type="Gene3D" id="3.30.450.20">
    <property type="entry name" value="PAS domain"/>
    <property type="match status" value="2"/>
</dbReference>
<dbReference type="SMART" id="SM00091">
    <property type="entry name" value="PAS"/>
    <property type="match status" value="2"/>
</dbReference>
<dbReference type="Proteomes" id="UP000308530">
    <property type="component" value="Chromosome"/>
</dbReference>
<dbReference type="Pfam" id="PF08448">
    <property type="entry name" value="PAS_4"/>
    <property type="match status" value="1"/>
</dbReference>
<evidence type="ECO:0000313" key="3">
    <source>
        <dbReference type="Proteomes" id="UP000308530"/>
    </source>
</evidence>
<evidence type="ECO:0000259" key="1">
    <source>
        <dbReference type="SMART" id="SM00091"/>
    </source>
</evidence>
<organism evidence="2 3">
    <name type="scientific">Peteryoungia desertarenae</name>
    <dbReference type="NCBI Taxonomy" id="1813451"/>
    <lineage>
        <taxon>Bacteria</taxon>
        <taxon>Pseudomonadati</taxon>
        <taxon>Pseudomonadota</taxon>
        <taxon>Alphaproteobacteria</taxon>
        <taxon>Hyphomicrobiales</taxon>
        <taxon>Rhizobiaceae</taxon>
        <taxon>Peteryoungia</taxon>
    </lineage>
</organism>
<evidence type="ECO:0000313" key="2">
    <source>
        <dbReference type="EMBL" id="QLF68501.1"/>
    </source>
</evidence>
<feature type="domain" description="PAS" evidence="1">
    <location>
        <begin position="163"/>
        <end position="229"/>
    </location>
</feature>
<dbReference type="InterPro" id="IPR002197">
    <property type="entry name" value="HTH_Fis"/>
</dbReference>
<dbReference type="Gene3D" id="1.20.5.430">
    <property type="match status" value="1"/>
</dbReference>